<evidence type="ECO:0000313" key="1">
    <source>
        <dbReference type="EMBL" id="RRT72500.1"/>
    </source>
</evidence>
<dbReference type="Proteomes" id="UP000287651">
    <property type="component" value="Unassembled WGS sequence"/>
</dbReference>
<accession>A0A427A8F3</accession>
<protein>
    <submittedName>
        <fullName evidence="1">Uncharacterized protein</fullName>
    </submittedName>
</protein>
<gene>
    <name evidence="1" type="ORF">B296_00009749</name>
</gene>
<name>A0A427A8F3_ENSVE</name>
<organism evidence="1 2">
    <name type="scientific">Ensete ventricosum</name>
    <name type="common">Abyssinian banana</name>
    <name type="synonym">Musa ensete</name>
    <dbReference type="NCBI Taxonomy" id="4639"/>
    <lineage>
        <taxon>Eukaryota</taxon>
        <taxon>Viridiplantae</taxon>
        <taxon>Streptophyta</taxon>
        <taxon>Embryophyta</taxon>
        <taxon>Tracheophyta</taxon>
        <taxon>Spermatophyta</taxon>
        <taxon>Magnoliopsida</taxon>
        <taxon>Liliopsida</taxon>
        <taxon>Zingiberales</taxon>
        <taxon>Musaceae</taxon>
        <taxon>Ensete</taxon>
    </lineage>
</organism>
<proteinExistence type="predicted"/>
<evidence type="ECO:0000313" key="2">
    <source>
        <dbReference type="Proteomes" id="UP000287651"/>
    </source>
</evidence>
<dbReference type="AlphaFoldDB" id="A0A427A8F3"/>
<sequence>MDQSPMAMHPGLRQCLSHVNALGHESAPSHTQPPEIAKDGVDIMEDYIDTLARTSRPRSRKMVLRLTVHTAKPTKEAAAINRPHTINPQL</sequence>
<dbReference type="EMBL" id="AMZH03003387">
    <property type="protein sequence ID" value="RRT72500.1"/>
    <property type="molecule type" value="Genomic_DNA"/>
</dbReference>
<comment type="caution">
    <text evidence="1">The sequence shown here is derived from an EMBL/GenBank/DDBJ whole genome shotgun (WGS) entry which is preliminary data.</text>
</comment>
<reference evidence="1 2" key="1">
    <citation type="journal article" date="2014" name="Agronomy (Basel)">
        <title>A Draft Genome Sequence for Ensete ventricosum, the Drought-Tolerant Tree Against Hunger.</title>
        <authorList>
            <person name="Harrison J."/>
            <person name="Moore K.A."/>
            <person name="Paszkiewicz K."/>
            <person name="Jones T."/>
            <person name="Grant M."/>
            <person name="Ambacheew D."/>
            <person name="Muzemil S."/>
            <person name="Studholme D.J."/>
        </authorList>
    </citation>
    <scope>NUCLEOTIDE SEQUENCE [LARGE SCALE GENOMIC DNA]</scope>
</reference>